<evidence type="ECO:0008006" key="4">
    <source>
        <dbReference type="Google" id="ProtNLM"/>
    </source>
</evidence>
<feature type="transmembrane region" description="Helical" evidence="1">
    <location>
        <begin position="61"/>
        <end position="79"/>
    </location>
</feature>
<reference evidence="3" key="1">
    <citation type="journal article" date="2019" name="Int. J. Syst. Evol. Microbiol.">
        <title>The Global Catalogue of Microorganisms (GCM) 10K type strain sequencing project: providing services to taxonomists for standard genome sequencing and annotation.</title>
        <authorList>
            <consortium name="The Broad Institute Genomics Platform"/>
            <consortium name="The Broad Institute Genome Sequencing Center for Infectious Disease"/>
            <person name="Wu L."/>
            <person name="Ma J."/>
        </authorList>
    </citation>
    <scope>NUCLEOTIDE SEQUENCE [LARGE SCALE GENOMIC DNA]</scope>
    <source>
        <strain evidence="3">CGMCC 1.16275</strain>
    </source>
</reference>
<evidence type="ECO:0000256" key="1">
    <source>
        <dbReference type="SAM" id="Phobius"/>
    </source>
</evidence>
<protein>
    <recommendedName>
        <fullName evidence="4">DNA mismatch repair protein MutS</fullName>
    </recommendedName>
</protein>
<keyword evidence="1" id="KW-0472">Membrane</keyword>
<name>A0ABW2KY98_9PROT</name>
<dbReference type="RefSeq" id="WP_377359446.1">
    <property type="nucleotide sequence ID" value="NZ_JBHTCM010000010.1"/>
</dbReference>
<evidence type="ECO:0000313" key="2">
    <source>
        <dbReference type="EMBL" id="MFC7333994.1"/>
    </source>
</evidence>
<keyword evidence="3" id="KW-1185">Reference proteome</keyword>
<sequence length="106" mass="12016">MDPVTLARQQAGRELQTLAEDFASSDEAAFMRTRIAYIVISVAVTLFLLVLTIAGGNWRQLGLFWLVLLAVMWGAFWLSQRRQRAQTHRLMELAESWQRSAGVPPL</sequence>
<comment type="caution">
    <text evidence="2">The sequence shown here is derived from an EMBL/GenBank/DDBJ whole genome shotgun (WGS) entry which is preliminary data.</text>
</comment>
<dbReference type="Proteomes" id="UP001596456">
    <property type="component" value="Unassembled WGS sequence"/>
</dbReference>
<organism evidence="2 3">
    <name type="scientific">Rhodocista pekingensis</name>
    <dbReference type="NCBI Taxonomy" id="201185"/>
    <lineage>
        <taxon>Bacteria</taxon>
        <taxon>Pseudomonadati</taxon>
        <taxon>Pseudomonadota</taxon>
        <taxon>Alphaproteobacteria</taxon>
        <taxon>Rhodospirillales</taxon>
        <taxon>Azospirillaceae</taxon>
        <taxon>Rhodocista</taxon>
    </lineage>
</organism>
<keyword evidence="1" id="KW-0812">Transmembrane</keyword>
<keyword evidence="1" id="KW-1133">Transmembrane helix</keyword>
<gene>
    <name evidence="2" type="ORF">ACFQPS_12550</name>
</gene>
<dbReference type="EMBL" id="JBHTCM010000010">
    <property type="protein sequence ID" value="MFC7333994.1"/>
    <property type="molecule type" value="Genomic_DNA"/>
</dbReference>
<accession>A0ABW2KY98</accession>
<proteinExistence type="predicted"/>
<evidence type="ECO:0000313" key="3">
    <source>
        <dbReference type="Proteomes" id="UP001596456"/>
    </source>
</evidence>
<feature type="transmembrane region" description="Helical" evidence="1">
    <location>
        <begin position="35"/>
        <end position="55"/>
    </location>
</feature>